<dbReference type="OrthoDB" id="25769at2"/>
<name>F2NNC8_MARHT</name>
<dbReference type="AlphaFoldDB" id="F2NNC8"/>
<organism evidence="1 2">
    <name type="scientific">Marinithermus hydrothermalis (strain DSM 14884 / JCM 11576 / T1)</name>
    <dbReference type="NCBI Taxonomy" id="869210"/>
    <lineage>
        <taxon>Bacteria</taxon>
        <taxon>Thermotogati</taxon>
        <taxon>Deinococcota</taxon>
        <taxon>Deinococci</taxon>
        <taxon>Thermales</taxon>
        <taxon>Thermaceae</taxon>
        <taxon>Marinithermus</taxon>
    </lineage>
</organism>
<dbReference type="KEGG" id="mhd:Marky_0208"/>
<dbReference type="HOGENOM" id="CLU_1487602_0_0_0"/>
<proteinExistence type="predicted"/>
<accession>F2NNC8</accession>
<reference evidence="1 2" key="1">
    <citation type="journal article" date="2012" name="Stand. Genomic Sci.">
        <title>Complete genome sequence of the aerobic, heterotroph Marinithermus hydrothermalis type strain (T1(T)) from a deep-sea hydrothermal vent chimney.</title>
        <authorList>
            <person name="Copeland A."/>
            <person name="Gu W."/>
            <person name="Yasawong M."/>
            <person name="Lapidus A."/>
            <person name="Lucas S."/>
            <person name="Deshpande S."/>
            <person name="Pagani I."/>
            <person name="Tapia R."/>
            <person name="Cheng J.F."/>
            <person name="Goodwin L.A."/>
            <person name="Pitluck S."/>
            <person name="Liolios K."/>
            <person name="Ivanova N."/>
            <person name="Mavromatis K."/>
            <person name="Mikhailova N."/>
            <person name="Pati A."/>
            <person name="Chen A."/>
            <person name="Palaniappan K."/>
            <person name="Land M."/>
            <person name="Pan C."/>
            <person name="Brambilla E.M."/>
            <person name="Rohde M."/>
            <person name="Tindall B.J."/>
            <person name="Sikorski J."/>
            <person name="Goker M."/>
            <person name="Detter J.C."/>
            <person name="Bristow J."/>
            <person name="Eisen J.A."/>
            <person name="Markowitz V."/>
            <person name="Hugenholtz P."/>
            <person name="Kyrpides N.C."/>
            <person name="Klenk H.P."/>
            <person name="Woyke T."/>
        </authorList>
    </citation>
    <scope>NUCLEOTIDE SEQUENCE [LARGE SCALE GENOMIC DNA]</scope>
    <source>
        <strain evidence="2">DSM 14884 / JCM 11576 / T1</strain>
    </source>
</reference>
<dbReference type="RefSeq" id="WP_013703024.1">
    <property type="nucleotide sequence ID" value="NC_015387.1"/>
</dbReference>
<sequence length="177" mass="20025">MLEVNPYRELVEALELGPNREALQERYGLALDYAREAVQGRVYENEAVRLVHGPRGLFYELKAVPEVSYARFGVTAGEFVDAREVQGFVWYALTLAEAGEAEVLVIYGPNYLEDDEDLFMAYTLDGERYYRGEPRQAEPLFVRLEARTGAEVLVRAAEGYLRFTLDRGVPVLGGVHE</sequence>
<evidence type="ECO:0000313" key="1">
    <source>
        <dbReference type="EMBL" id="AEB10969.1"/>
    </source>
</evidence>
<evidence type="ECO:0000313" key="2">
    <source>
        <dbReference type="Proteomes" id="UP000007030"/>
    </source>
</evidence>
<dbReference type="eggNOG" id="ENOG50337YE">
    <property type="taxonomic scope" value="Bacteria"/>
</dbReference>
<gene>
    <name evidence="1" type="ordered locus">Marky_0208</name>
</gene>
<dbReference type="EMBL" id="CP002630">
    <property type="protein sequence ID" value="AEB10969.1"/>
    <property type="molecule type" value="Genomic_DNA"/>
</dbReference>
<keyword evidence="2" id="KW-1185">Reference proteome</keyword>
<protein>
    <submittedName>
        <fullName evidence="1">Uncharacterized protein</fullName>
    </submittedName>
</protein>
<dbReference type="Proteomes" id="UP000007030">
    <property type="component" value="Chromosome"/>
</dbReference>
<dbReference type="STRING" id="869210.Marky_0208"/>